<dbReference type="GO" id="GO:0043565">
    <property type="term" value="F:sequence-specific DNA binding"/>
    <property type="evidence" value="ECO:0007669"/>
    <property type="project" value="TreeGrafter"/>
</dbReference>
<accession>A0A323UFK5</accession>
<gene>
    <name evidence="2" type="ORF">DNX69_16905</name>
</gene>
<dbReference type="PANTHER" id="PTHR36966">
    <property type="entry name" value="REP-ASSOCIATED TYROSINE TRANSPOSASE"/>
    <property type="match status" value="1"/>
</dbReference>
<evidence type="ECO:0000313" key="2">
    <source>
        <dbReference type="EMBL" id="PZA11007.1"/>
    </source>
</evidence>
<feature type="domain" description="Transposase IS200-like" evidence="1">
    <location>
        <begin position="9"/>
        <end position="132"/>
    </location>
</feature>
<dbReference type="InterPro" id="IPR036515">
    <property type="entry name" value="Transposase_17_sf"/>
</dbReference>
<evidence type="ECO:0000313" key="3">
    <source>
        <dbReference type="Proteomes" id="UP000248134"/>
    </source>
</evidence>
<dbReference type="SUPFAM" id="SSF143422">
    <property type="entry name" value="Transposase IS200-like"/>
    <property type="match status" value="1"/>
</dbReference>
<organism evidence="2 3">
    <name type="scientific">Rhodopseudomonas palustris</name>
    <dbReference type="NCBI Taxonomy" id="1076"/>
    <lineage>
        <taxon>Bacteria</taxon>
        <taxon>Pseudomonadati</taxon>
        <taxon>Pseudomonadota</taxon>
        <taxon>Alphaproteobacteria</taxon>
        <taxon>Hyphomicrobiales</taxon>
        <taxon>Nitrobacteraceae</taxon>
        <taxon>Rhodopseudomonas</taxon>
    </lineage>
</organism>
<dbReference type="SMART" id="SM01321">
    <property type="entry name" value="Y1_Tnp"/>
    <property type="match status" value="1"/>
</dbReference>
<dbReference type="GO" id="GO:0004803">
    <property type="term" value="F:transposase activity"/>
    <property type="evidence" value="ECO:0007669"/>
    <property type="project" value="InterPro"/>
</dbReference>
<dbReference type="EMBL" id="QKQS01000023">
    <property type="protein sequence ID" value="PZA11007.1"/>
    <property type="molecule type" value="Genomic_DNA"/>
</dbReference>
<evidence type="ECO:0000259" key="1">
    <source>
        <dbReference type="SMART" id="SM01321"/>
    </source>
</evidence>
<protein>
    <submittedName>
        <fullName evidence="2">Transposase</fullName>
    </submittedName>
</protein>
<dbReference type="InterPro" id="IPR002686">
    <property type="entry name" value="Transposase_17"/>
</dbReference>
<dbReference type="PANTHER" id="PTHR36966:SF1">
    <property type="entry name" value="REP-ASSOCIATED TYROSINE TRANSPOSASE"/>
    <property type="match status" value="1"/>
</dbReference>
<proteinExistence type="predicted"/>
<dbReference type="InterPro" id="IPR052715">
    <property type="entry name" value="RAYT_transposase"/>
</dbReference>
<dbReference type="Proteomes" id="UP000248134">
    <property type="component" value="Unassembled WGS sequence"/>
</dbReference>
<dbReference type="RefSeq" id="WP_110787098.1">
    <property type="nucleotide sequence ID" value="NZ_QKQS01000023.1"/>
</dbReference>
<dbReference type="NCBIfam" id="NF047646">
    <property type="entry name" value="REP_Tyr_transpos"/>
    <property type="match status" value="1"/>
</dbReference>
<dbReference type="OrthoDB" id="9794403at2"/>
<reference evidence="2 3" key="1">
    <citation type="submission" date="2018-06" db="EMBL/GenBank/DDBJ databases">
        <title>Draft Whole-Genome Sequence of the purple photosynthetic bacterium Rhodospeudomonas palustris XCP.</title>
        <authorList>
            <person name="Rayyan A."/>
            <person name="Meyer T.E."/>
            <person name="Kyndt J.A."/>
        </authorList>
    </citation>
    <scope>NUCLEOTIDE SEQUENCE [LARGE SCALE GENOMIC DNA]</scope>
    <source>
        <strain evidence="2 3">XCP</strain>
    </source>
</reference>
<name>A0A323UFK5_RHOPL</name>
<dbReference type="GO" id="GO:0006313">
    <property type="term" value="P:DNA transposition"/>
    <property type="evidence" value="ECO:0007669"/>
    <property type="project" value="InterPro"/>
</dbReference>
<dbReference type="AlphaFoldDB" id="A0A323UFK5"/>
<dbReference type="Gene3D" id="3.30.70.1290">
    <property type="entry name" value="Transposase IS200-like"/>
    <property type="match status" value="1"/>
</dbReference>
<sequence>MSRYRRARFEGGLYFFTVALADRRSSLLVNEVDRLRQAYRSARQRCPFDTVAICVLPDHLHAVWALPAGDADFPTRWSLIKRGFSRGLPPSPARSASKLVKREKGIWQRRYWEHVIRDDGDLARHIDYVHFNPVKHGIVARVSDWPHSSFHRYVAQGLLAPDWGGDARAIGGDFGE</sequence>
<comment type="caution">
    <text evidence="2">The sequence shown here is derived from an EMBL/GenBank/DDBJ whole genome shotgun (WGS) entry which is preliminary data.</text>
</comment>